<accession>A0ABX8BM69</accession>
<evidence type="ECO:0000313" key="8">
    <source>
        <dbReference type="Proteomes" id="UP000676079"/>
    </source>
</evidence>
<dbReference type="Proteomes" id="UP000676079">
    <property type="component" value="Chromosome"/>
</dbReference>
<dbReference type="EMBL" id="CP074133">
    <property type="protein sequence ID" value="QUX23112.1"/>
    <property type="molecule type" value="Genomic_DNA"/>
</dbReference>
<evidence type="ECO:0000256" key="3">
    <source>
        <dbReference type="ARBA" id="ARBA00022777"/>
    </source>
</evidence>
<dbReference type="Gene3D" id="3.30.200.20">
    <property type="entry name" value="Phosphorylase Kinase, domain 1"/>
    <property type="match status" value="1"/>
</dbReference>
<dbReference type="CDD" id="cd14014">
    <property type="entry name" value="STKc_PknB_like"/>
    <property type="match status" value="1"/>
</dbReference>
<dbReference type="Gene3D" id="2.130.10.10">
    <property type="entry name" value="YVTN repeat-like/Quinoprotein amine dehydrogenase"/>
    <property type="match status" value="2"/>
</dbReference>
<keyword evidence="5" id="KW-0472">Membrane</keyword>
<evidence type="ECO:0000256" key="2">
    <source>
        <dbReference type="ARBA" id="ARBA00022741"/>
    </source>
</evidence>
<feature type="domain" description="Protein kinase" evidence="6">
    <location>
        <begin position="15"/>
        <end position="280"/>
    </location>
</feature>
<evidence type="ECO:0000259" key="6">
    <source>
        <dbReference type="PROSITE" id="PS50011"/>
    </source>
</evidence>
<organism evidence="7 8">
    <name type="scientific">Nocardiopsis changdeensis</name>
    <dbReference type="NCBI Taxonomy" id="2831969"/>
    <lineage>
        <taxon>Bacteria</taxon>
        <taxon>Bacillati</taxon>
        <taxon>Actinomycetota</taxon>
        <taxon>Actinomycetes</taxon>
        <taxon>Streptosporangiales</taxon>
        <taxon>Nocardiopsidaceae</taxon>
        <taxon>Nocardiopsis</taxon>
    </lineage>
</organism>
<dbReference type="InterPro" id="IPR015943">
    <property type="entry name" value="WD40/YVTN_repeat-like_dom_sf"/>
</dbReference>
<evidence type="ECO:0000256" key="4">
    <source>
        <dbReference type="ARBA" id="ARBA00022840"/>
    </source>
</evidence>
<evidence type="ECO:0000256" key="5">
    <source>
        <dbReference type="SAM" id="Phobius"/>
    </source>
</evidence>
<reference evidence="7 8" key="1">
    <citation type="submission" date="2021-05" db="EMBL/GenBank/DDBJ databases">
        <title>Direct Submission.</title>
        <authorList>
            <person name="Li K."/>
            <person name="Gao J."/>
        </authorList>
    </citation>
    <scope>NUCLEOTIDE SEQUENCE [LARGE SCALE GENOMIC DNA]</scope>
    <source>
        <strain evidence="7 8">Mg02</strain>
    </source>
</reference>
<dbReference type="PANTHER" id="PTHR43289:SF34">
    <property type="entry name" value="SERINE_THREONINE-PROTEIN KINASE YBDM-RELATED"/>
    <property type="match status" value="1"/>
</dbReference>
<sequence length="685" mass="70791">MRPLTPDEPDRLGGFRLIAHLGSGDLGAVYLGVSPDGRPAAVRAVRRDFAADPGFRTGFARDAAEASLVRGRFTPPLLGHDLSAEHPWVATGFVAGPCLRDLVRGGGPLPESSLLLLARGLAEALERLHGQGCVHRDLSPAHVLVDAAGPRLIGLGIGRALADSAALRDSRPPAYTAPEYLAGRTVLPAGDLFSLGSVLLFAATGRAPFDAGPVSGADDPAAVVRRVLREPPDLSGLPDALRDLVGACLDKLPENRPTAARLLDELGGPLPEEPPEPDWLPPRSRAAVTRAEESYRSVAAPVLGPLPRPGFDPFPVSAAPGPRRRGRVLLRLCAVLAVLLLIGVAGVYTLSGPRGGSGPAASACPLRNGVAESLPPPEDPQVDFSADTLVELSFSPDGATLAVATNDGVTLWDWRSSLAVAHLPNDRALLPPAPAAFSPDGCLVAQASRQGALVTDLATGRSRTVAAERQVLATAFSPDGGELALATDGGPGHGYLHLYDTVSWEETGSLSGSGALADVRYTRDGRTVAAGESGGGVVAWRTSGEHRIGVVRDRSGAGAGAFDVVPGDGGVLVPRGDRVLLVDPSTDREVREFVPDQGHGVPVDVVYSASSDLVLAALLGPGTDEAGMAVWDFASGAPEDTQWTPPALFPVAISPDGSRVAGVRQETGDIAVYDMEMTLMGLLAG</sequence>
<dbReference type="PANTHER" id="PTHR43289">
    <property type="entry name" value="MITOGEN-ACTIVATED PROTEIN KINASE KINASE KINASE 20-RELATED"/>
    <property type="match status" value="1"/>
</dbReference>
<keyword evidence="3 7" id="KW-0418">Kinase</keyword>
<dbReference type="RefSeq" id="WP_220564340.1">
    <property type="nucleotide sequence ID" value="NZ_CP074133.1"/>
</dbReference>
<proteinExistence type="predicted"/>
<keyword evidence="5" id="KW-1133">Transmembrane helix</keyword>
<dbReference type="GO" id="GO:0016301">
    <property type="term" value="F:kinase activity"/>
    <property type="evidence" value="ECO:0007669"/>
    <property type="project" value="UniProtKB-KW"/>
</dbReference>
<dbReference type="Gene3D" id="1.10.510.10">
    <property type="entry name" value="Transferase(Phosphotransferase) domain 1"/>
    <property type="match status" value="1"/>
</dbReference>
<evidence type="ECO:0000313" key="7">
    <source>
        <dbReference type="EMBL" id="QUX23112.1"/>
    </source>
</evidence>
<protein>
    <submittedName>
        <fullName evidence="7">Protein kinase</fullName>
    </submittedName>
</protein>
<dbReference type="InterPro" id="IPR011009">
    <property type="entry name" value="Kinase-like_dom_sf"/>
</dbReference>
<dbReference type="SUPFAM" id="SSF56112">
    <property type="entry name" value="Protein kinase-like (PK-like)"/>
    <property type="match status" value="1"/>
</dbReference>
<feature type="transmembrane region" description="Helical" evidence="5">
    <location>
        <begin position="328"/>
        <end position="350"/>
    </location>
</feature>
<dbReference type="SUPFAM" id="SSF82171">
    <property type="entry name" value="DPP6 N-terminal domain-like"/>
    <property type="match status" value="1"/>
</dbReference>
<dbReference type="Pfam" id="PF00069">
    <property type="entry name" value="Pkinase"/>
    <property type="match status" value="1"/>
</dbReference>
<name>A0ABX8BM69_9ACTN</name>
<keyword evidence="1" id="KW-0808">Transferase</keyword>
<keyword evidence="8" id="KW-1185">Reference proteome</keyword>
<gene>
    <name evidence="7" type="ORF">KGD84_01525</name>
</gene>
<dbReference type="InterPro" id="IPR000719">
    <property type="entry name" value="Prot_kinase_dom"/>
</dbReference>
<evidence type="ECO:0000256" key="1">
    <source>
        <dbReference type="ARBA" id="ARBA00022679"/>
    </source>
</evidence>
<dbReference type="PROSITE" id="PS50011">
    <property type="entry name" value="PROTEIN_KINASE_DOM"/>
    <property type="match status" value="1"/>
</dbReference>
<keyword evidence="2" id="KW-0547">Nucleotide-binding</keyword>
<keyword evidence="5" id="KW-0812">Transmembrane</keyword>
<keyword evidence="4" id="KW-0067">ATP-binding</keyword>